<dbReference type="Proteomes" id="UP000615446">
    <property type="component" value="Unassembled WGS sequence"/>
</dbReference>
<proteinExistence type="predicted"/>
<dbReference type="EMBL" id="BLAL01000356">
    <property type="protein sequence ID" value="GET04775.1"/>
    <property type="molecule type" value="Genomic_DNA"/>
</dbReference>
<name>A0A8H3ML38_9GLOM</name>
<evidence type="ECO:0000313" key="1">
    <source>
        <dbReference type="EMBL" id="GET04775.1"/>
    </source>
</evidence>
<dbReference type="OrthoDB" id="2735536at2759"/>
<accession>A0A8H3ML38</accession>
<sequence length="145" mass="16106">MSANVNPHFIMYRNFIPLLLNRPGSSYTLVTGASGLIDEIGPQKIPSGITGITQTVLYGISRVGRYETRNSAVRFNELLISYRIEDDDTYNKLVSEGKISETDKFFTSSSKFGTIFPKIAKSNVKSEVIKIGSATDLEEFEKNQA</sequence>
<reference evidence="1" key="1">
    <citation type="submission" date="2019-10" db="EMBL/GenBank/DDBJ databases">
        <title>Conservation and host-specific expression of non-tandemly repeated heterogenous ribosome RNA gene in arbuscular mycorrhizal fungi.</title>
        <authorList>
            <person name="Maeda T."/>
            <person name="Kobayashi Y."/>
            <person name="Nakagawa T."/>
            <person name="Ezawa T."/>
            <person name="Yamaguchi K."/>
            <person name="Bino T."/>
            <person name="Nishimoto Y."/>
            <person name="Shigenobu S."/>
            <person name="Kawaguchi M."/>
        </authorList>
    </citation>
    <scope>NUCLEOTIDE SEQUENCE</scope>
    <source>
        <strain evidence="1">HR1</strain>
    </source>
</reference>
<dbReference type="AlphaFoldDB" id="A0A8H3ML38"/>
<protein>
    <submittedName>
        <fullName evidence="1">Short-chain dehydrogenases/reductase, putative</fullName>
    </submittedName>
</protein>
<comment type="caution">
    <text evidence="1">The sequence shown here is derived from an EMBL/GenBank/DDBJ whole genome shotgun (WGS) entry which is preliminary data.</text>
</comment>
<evidence type="ECO:0000313" key="2">
    <source>
        <dbReference type="Proteomes" id="UP000615446"/>
    </source>
</evidence>
<organism evidence="1 2">
    <name type="scientific">Rhizophagus clarus</name>
    <dbReference type="NCBI Taxonomy" id="94130"/>
    <lineage>
        <taxon>Eukaryota</taxon>
        <taxon>Fungi</taxon>
        <taxon>Fungi incertae sedis</taxon>
        <taxon>Mucoromycota</taxon>
        <taxon>Glomeromycotina</taxon>
        <taxon>Glomeromycetes</taxon>
        <taxon>Glomerales</taxon>
        <taxon>Glomeraceae</taxon>
        <taxon>Rhizophagus</taxon>
    </lineage>
</organism>
<gene>
    <name evidence="1" type="ORF">RCL2_003107500</name>
</gene>